<gene>
    <name evidence="2" type="ORF">J437_LFUL012291</name>
</gene>
<organism evidence="2 3">
    <name type="scientific">Ladona fulva</name>
    <name type="common">Scarce chaser dragonfly</name>
    <name type="synonym">Libellula fulva</name>
    <dbReference type="NCBI Taxonomy" id="123851"/>
    <lineage>
        <taxon>Eukaryota</taxon>
        <taxon>Metazoa</taxon>
        <taxon>Ecdysozoa</taxon>
        <taxon>Arthropoda</taxon>
        <taxon>Hexapoda</taxon>
        <taxon>Insecta</taxon>
        <taxon>Pterygota</taxon>
        <taxon>Palaeoptera</taxon>
        <taxon>Odonata</taxon>
        <taxon>Epiprocta</taxon>
        <taxon>Anisoptera</taxon>
        <taxon>Libelluloidea</taxon>
        <taxon>Libellulidae</taxon>
        <taxon>Ladona</taxon>
    </lineage>
</organism>
<evidence type="ECO:0000313" key="2">
    <source>
        <dbReference type="EMBL" id="KAG8231599.1"/>
    </source>
</evidence>
<dbReference type="AlphaFoldDB" id="A0A8K0KCD9"/>
<sequence length="83" mass="9160">MGKLWILLTIVIALAASSWAEVVCDDVDGCNVYNGFCRMAIAEKLYPNPCDAYSCCRCESGKATFLPCANLYSQQLGICLRRK</sequence>
<feature type="signal peptide" evidence="1">
    <location>
        <begin position="1"/>
        <end position="20"/>
    </location>
</feature>
<evidence type="ECO:0000313" key="3">
    <source>
        <dbReference type="Proteomes" id="UP000792457"/>
    </source>
</evidence>
<reference evidence="2" key="2">
    <citation type="submission" date="2017-10" db="EMBL/GenBank/DDBJ databases">
        <title>Ladona fulva Genome sequencing and assembly.</title>
        <authorList>
            <person name="Murali S."/>
            <person name="Richards S."/>
            <person name="Bandaranaike D."/>
            <person name="Bellair M."/>
            <person name="Blankenburg K."/>
            <person name="Chao H."/>
            <person name="Dinh H."/>
            <person name="Doddapaneni H."/>
            <person name="Dugan-Rocha S."/>
            <person name="Elkadiri S."/>
            <person name="Gnanaolivu R."/>
            <person name="Hernandez B."/>
            <person name="Skinner E."/>
            <person name="Javaid M."/>
            <person name="Lee S."/>
            <person name="Li M."/>
            <person name="Ming W."/>
            <person name="Munidasa M."/>
            <person name="Muniz J."/>
            <person name="Nguyen L."/>
            <person name="Hughes D."/>
            <person name="Osuji N."/>
            <person name="Pu L.-L."/>
            <person name="Puazo M."/>
            <person name="Qu C."/>
            <person name="Quiroz J."/>
            <person name="Raj R."/>
            <person name="Weissenberger G."/>
            <person name="Xin Y."/>
            <person name="Zou X."/>
            <person name="Han Y."/>
            <person name="Worley K."/>
            <person name="Muzny D."/>
            <person name="Gibbs R."/>
        </authorList>
    </citation>
    <scope>NUCLEOTIDE SEQUENCE</scope>
    <source>
        <strain evidence="2">Sampled in the wild</strain>
    </source>
</reference>
<proteinExistence type="predicted"/>
<keyword evidence="3" id="KW-1185">Reference proteome</keyword>
<evidence type="ECO:0000256" key="1">
    <source>
        <dbReference type="SAM" id="SignalP"/>
    </source>
</evidence>
<comment type="caution">
    <text evidence="2">The sequence shown here is derived from an EMBL/GenBank/DDBJ whole genome shotgun (WGS) entry which is preliminary data.</text>
</comment>
<dbReference type="EMBL" id="KZ308561">
    <property type="protein sequence ID" value="KAG8231599.1"/>
    <property type="molecule type" value="Genomic_DNA"/>
</dbReference>
<accession>A0A8K0KCD9</accession>
<name>A0A8K0KCD9_LADFU</name>
<reference evidence="2" key="1">
    <citation type="submission" date="2013-04" db="EMBL/GenBank/DDBJ databases">
        <authorList>
            <person name="Qu J."/>
            <person name="Murali S.C."/>
            <person name="Bandaranaike D."/>
            <person name="Bellair M."/>
            <person name="Blankenburg K."/>
            <person name="Chao H."/>
            <person name="Dinh H."/>
            <person name="Doddapaneni H."/>
            <person name="Downs B."/>
            <person name="Dugan-Rocha S."/>
            <person name="Elkadiri S."/>
            <person name="Gnanaolivu R.D."/>
            <person name="Hernandez B."/>
            <person name="Javaid M."/>
            <person name="Jayaseelan J.C."/>
            <person name="Lee S."/>
            <person name="Li M."/>
            <person name="Ming W."/>
            <person name="Munidasa M."/>
            <person name="Muniz J."/>
            <person name="Nguyen L."/>
            <person name="Ongeri F."/>
            <person name="Osuji N."/>
            <person name="Pu L.-L."/>
            <person name="Puazo M."/>
            <person name="Qu C."/>
            <person name="Quiroz J."/>
            <person name="Raj R."/>
            <person name="Weissenberger G."/>
            <person name="Xin Y."/>
            <person name="Zou X."/>
            <person name="Han Y."/>
            <person name="Richards S."/>
            <person name="Worley K."/>
            <person name="Muzny D."/>
            <person name="Gibbs R."/>
        </authorList>
    </citation>
    <scope>NUCLEOTIDE SEQUENCE</scope>
    <source>
        <strain evidence="2">Sampled in the wild</strain>
    </source>
</reference>
<keyword evidence="1" id="KW-0732">Signal</keyword>
<protein>
    <submittedName>
        <fullName evidence="2">Uncharacterized protein</fullName>
    </submittedName>
</protein>
<feature type="chain" id="PRO_5035467063" evidence="1">
    <location>
        <begin position="21"/>
        <end position="83"/>
    </location>
</feature>
<dbReference type="Proteomes" id="UP000792457">
    <property type="component" value="Unassembled WGS sequence"/>
</dbReference>